<evidence type="ECO:0000256" key="6">
    <source>
        <dbReference type="ARBA" id="ARBA00023229"/>
    </source>
</evidence>
<evidence type="ECO:0000256" key="3">
    <source>
        <dbReference type="ARBA" id="ARBA00009789"/>
    </source>
</evidence>
<dbReference type="InterPro" id="IPR001228">
    <property type="entry name" value="IspD"/>
</dbReference>
<dbReference type="RefSeq" id="WP_129730275.1">
    <property type="nucleotide sequence ID" value="NZ_JBHMAF010000018.1"/>
</dbReference>
<feature type="site" description="Positions MEP for the nucleophilic attack" evidence="7">
    <location>
        <position position="152"/>
    </location>
</feature>
<gene>
    <name evidence="7 8" type="primary">ispD</name>
    <name evidence="8" type="ORF">ACFFMS_04930</name>
</gene>
<dbReference type="GO" id="GO:0050518">
    <property type="term" value="F:2-C-methyl-D-erythritol 4-phosphate cytidylyltransferase activity"/>
    <property type="evidence" value="ECO:0007669"/>
    <property type="project" value="UniProtKB-EC"/>
</dbReference>
<name>A0ABV5WC83_9BACI</name>
<dbReference type="NCBIfam" id="TIGR00453">
    <property type="entry name" value="ispD"/>
    <property type="match status" value="1"/>
</dbReference>
<feature type="site" description="Transition state stabilizer" evidence="7">
    <location>
        <position position="22"/>
    </location>
</feature>
<comment type="similarity">
    <text evidence="3 7">Belongs to the IspD/TarI cytidylyltransferase family. IspD subfamily.</text>
</comment>
<dbReference type="HAMAP" id="MF_00108">
    <property type="entry name" value="IspD"/>
    <property type="match status" value="1"/>
</dbReference>
<feature type="site" description="Positions MEP for the nucleophilic attack" evidence="7">
    <location>
        <position position="208"/>
    </location>
</feature>
<keyword evidence="6 7" id="KW-0414">Isoprene biosynthesis</keyword>
<comment type="catalytic activity">
    <reaction evidence="1 7">
        <text>2-C-methyl-D-erythritol 4-phosphate + CTP + H(+) = 4-CDP-2-C-methyl-D-erythritol + diphosphate</text>
        <dbReference type="Rhea" id="RHEA:13429"/>
        <dbReference type="ChEBI" id="CHEBI:15378"/>
        <dbReference type="ChEBI" id="CHEBI:33019"/>
        <dbReference type="ChEBI" id="CHEBI:37563"/>
        <dbReference type="ChEBI" id="CHEBI:57823"/>
        <dbReference type="ChEBI" id="CHEBI:58262"/>
        <dbReference type="EC" id="2.7.7.60"/>
    </reaction>
</comment>
<dbReference type="PANTHER" id="PTHR32125:SF4">
    <property type="entry name" value="2-C-METHYL-D-ERYTHRITOL 4-PHOSPHATE CYTIDYLYLTRANSFERASE, CHLOROPLASTIC"/>
    <property type="match status" value="1"/>
</dbReference>
<dbReference type="EMBL" id="JBHMAF010000018">
    <property type="protein sequence ID" value="MFB9757883.1"/>
    <property type="molecule type" value="Genomic_DNA"/>
</dbReference>
<evidence type="ECO:0000256" key="4">
    <source>
        <dbReference type="ARBA" id="ARBA00022679"/>
    </source>
</evidence>
<dbReference type="InterPro" id="IPR050088">
    <property type="entry name" value="IspD/TarI_cytidylyltransf_bact"/>
</dbReference>
<dbReference type="SUPFAM" id="SSF53448">
    <property type="entry name" value="Nucleotide-diphospho-sugar transferases"/>
    <property type="match status" value="1"/>
</dbReference>
<evidence type="ECO:0000256" key="1">
    <source>
        <dbReference type="ARBA" id="ARBA00001282"/>
    </source>
</evidence>
<proteinExistence type="inferred from homology"/>
<evidence type="ECO:0000313" key="9">
    <source>
        <dbReference type="Proteomes" id="UP001589609"/>
    </source>
</evidence>
<evidence type="ECO:0000256" key="7">
    <source>
        <dbReference type="HAMAP-Rule" id="MF_00108"/>
    </source>
</evidence>
<comment type="pathway">
    <text evidence="2 7">Isoprenoid biosynthesis; isopentenyl diphosphate biosynthesis via DXP pathway; isopentenyl diphosphate from 1-deoxy-D-xylulose 5-phosphate: step 2/6.</text>
</comment>
<dbReference type="Proteomes" id="UP001589609">
    <property type="component" value="Unassembled WGS sequence"/>
</dbReference>
<keyword evidence="4 7" id="KW-0808">Transferase</keyword>
<dbReference type="PROSITE" id="PS01295">
    <property type="entry name" value="ISPD"/>
    <property type="match status" value="1"/>
</dbReference>
<dbReference type="CDD" id="cd02516">
    <property type="entry name" value="CDP-ME_synthetase"/>
    <property type="match status" value="1"/>
</dbReference>
<evidence type="ECO:0000256" key="5">
    <source>
        <dbReference type="ARBA" id="ARBA00022695"/>
    </source>
</evidence>
<protein>
    <recommendedName>
        <fullName evidence="7">2-C-methyl-D-erythritol 4-phosphate cytidylyltransferase</fullName>
        <ecNumber evidence="7">2.7.7.60</ecNumber>
    </recommendedName>
    <alternativeName>
        <fullName evidence="7">4-diphosphocytidyl-2C-methyl-D-erythritol synthase</fullName>
    </alternativeName>
    <alternativeName>
        <fullName evidence="7">MEP cytidylyltransferase</fullName>
        <shortName evidence="7">MCT</shortName>
    </alternativeName>
</protein>
<comment type="caution">
    <text evidence="8">The sequence shown here is derived from an EMBL/GenBank/DDBJ whole genome shotgun (WGS) entry which is preliminary data.</text>
</comment>
<dbReference type="EC" id="2.7.7.60" evidence="7"/>
<dbReference type="Gene3D" id="3.90.550.10">
    <property type="entry name" value="Spore Coat Polysaccharide Biosynthesis Protein SpsA, Chain A"/>
    <property type="match status" value="1"/>
</dbReference>
<reference evidence="8 9" key="1">
    <citation type="submission" date="2024-09" db="EMBL/GenBank/DDBJ databases">
        <authorList>
            <person name="Sun Q."/>
            <person name="Mori K."/>
        </authorList>
    </citation>
    <scope>NUCLEOTIDE SEQUENCE [LARGE SCALE GENOMIC DNA]</scope>
    <source>
        <strain evidence="8 9">JCM 11201</strain>
    </source>
</reference>
<dbReference type="InterPro" id="IPR018294">
    <property type="entry name" value="ISPD_synthase_CS"/>
</dbReference>
<feature type="site" description="Transition state stabilizer" evidence="7">
    <location>
        <position position="15"/>
    </location>
</feature>
<dbReference type="InterPro" id="IPR034683">
    <property type="entry name" value="IspD/TarI"/>
</dbReference>
<keyword evidence="5 7" id="KW-0548">Nucleotidyltransferase</keyword>
<comment type="function">
    <text evidence="7">Catalyzes the formation of 4-diphosphocytidyl-2-C-methyl-D-erythritol from CTP and 2-C-methyl-D-erythritol 4-phosphate (MEP).</text>
</comment>
<sequence length="225" mass="24595">MRYTLIIPAAGQGKRMGAGLNKLFLPIASVPLIIHTLRVFEKDEACEQIILAVNADEQPVFERFIKQYDIKKQIVFAIGGQERQDSVYNGLLQAGKASYILVHDGARPFITIEIIQSVLAEAVRKGASICAVPVKDTIKRVEDGSVVETVERSKLWAVQTPQGFHLSTLSEAHEEARKIGYLGTDDASLVERLGKAVGVVSGSYFNIKVTTPDDLVVAESFLARG</sequence>
<evidence type="ECO:0000313" key="8">
    <source>
        <dbReference type="EMBL" id="MFB9757883.1"/>
    </source>
</evidence>
<accession>A0ABV5WC83</accession>
<dbReference type="InterPro" id="IPR029044">
    <property type="entry name" value="Nucleotide-diphossugar_trans"/>
</dbReference>
<organism evidence="8 9">
    <name type="scientific">Ectobacillus funiculus</name>
    <dbReference type="NCBI Taxonomy" id="137993"/>
    <lineage>
        <taxon>Bacteria</taxon>
        <taxon>Bacillati</taxon>
        <taxon>Bacillota</taxon>
        <taxon>Bacilli</taxon>
        <taxon>Bacillales</taxon>
        <taxon>Bacillaceae</taxon>
        <taxon>Ectobacillus</taxon>
    </lineage>
</organism>
<dbReference type="Pfam" id="PF01128">
    <property type="entry name" value="IspD"/>
    <property type="match status" value="1"/>
</dbReference>
<dbReference type="PANTHER" id="PTHR32125">
    <property type="entry name" value="2-C-METHYL-D-ERYTHRITOL 4-PHOSPHATE CYTIDYLYLTRANSFERASE, CHLOROPLASTIC"/>
    <property type="match status" value="1"/>
</dbReference>
<keyword evidence="9" id="KW-1185">Reference proteome</keyword>
<evidence type="ECO:0000256" key="2">
    <source>
        <dbReference type="ARBA" id="ARBA00004787"/>
    </source>
</evidence>